<dbReference type="EMBL" id="CAKXAJ010008687">
    <property type="protein sequence ID" value="CAH2210936.1"/>
    <property type="molecule type" value="Genomic_DNA"/>
</dbReference>
<feature type="region of interest" description="Disordered" evidence="1">
    <location>
        <begin position="51"/>
        <end position="73"/>
    </location>
</feature>
<proteinExistence type="predicted"/>
<evidence type="ECO:0000313" key="3">
    <source>
        <dbReference type="Proteomes" id="UP000838756"/>
    </source>
</evidence>
<organism evidence="2 3">
    <name type="scientific">Pararge aegeria aegeria</name>
    <dbReference type="NCBI Taxonomy" id="348720"/>
    <lineage>
        <taxon>Eukaryota</taxon>
        <taxon>Metazoa</taxon>
        <taxon>Ecdysozoa</taxon>
        <taxon>Arthropoda</taxon>
        <taxon>Hexapoda</taxon>
        <taxon>Insecta</taxon>
        <taxon>Pterygota</taxon>
        <taxon>Neoptera</taxon>
        <taxon>Endopterygota</taxon>
        <taxon>Lepidoptera</taxon>
        <taxon>Glossata</taxon>
        <taxon>Ditrysia</taxon>
        <taxon>Papilionoidea</taxon>
        <taxon>Nymphalidae</taxon>
        <taxon>Satyrinae</taxon>
        <taxon>Satyrini</taxon>
        <taxon>Parargina</taxon>
        <taxon>Pararge</taxon>
    </lineage>
</organism>
<dbReference type="AlphaFoldDB" id="A0A8S4QQ40"/>
<dbReference type="Proteomes" id="UP000838756">
    <property type="component" value="Unassembled WGS sequence"/>
</dbReference>
<gene>
    <name evidence="2" type="primary">jg9126</name>
    <name evidence="2" type="ORF">PAEG_LOCUS2785</name>
</gene>
<comment type="caution">
    <text evidence="2">The sequence shown here is derived from an EMBL/GenBank/DDBJ whole genome shotgun (WGS) entry which is preliminary data.</text>
</comment>
<keyword evidence="3" id="KW-1185">Reference proteome</keyword>
<reference evidence="2" key="1">
    <citation type="submission" date="2022-03" db="EMBL/GenBank/DDBJ databases">
        <authorList>
            <person name="Lindestad O."/>
        </authorList>
    </citation>
    <scope>NUCLEOTIDE SEQUENCE</scope>
</reference>
<feature type="compositionally biased region" description="Basic and acidic residues" evidence="1">
    <location>
        <begin position="52"/>
        <end position="70"/>
    </location>
</feature>
<name>A0A8S4QQ40_9NEOP</name>
<evidence type="ECO:0000313" key="2">
    <source>
        <dbReference type="EMBL" id="CAH2210936.1"/>
    </source>
</evidence>
<protein>
    <submittedName>
        <fullName evidence="2">Jg9126 protein</fullName>
    </submittedName>
</protein>
<sequence>MRLETCREIDQASEKSYQIVTNENSARDSCNITESLFISHGVWGISATRARGAADGRRGGSERDNARRMTADGGLIRRTCPFPRH</sequence>
<evidence type="ECO:0000256" key="1">
    <source>
        <dbReference type="SAM" id="MobiDB-lite"/>
    </source>
</evidence>
<accession>A0A8S4QQ40</accession>